<dbReference type="InterPro" id="IPR032147">
    <property type="entry name" value="Cic_dom"/>
</dbReference>
<gene>
    <name evidence="7" type="ORF">QR98_0063690</name>
</gene>
<comment type="caution">
    <text evidence="7">The sequence shown here is derived from an EMBL/GenBank/DDBJ whole genome shotgun (WGS) entry which is preliminary data.</text>
</comment>
<dbReference type="Proteomes" id="UP000616769">
    <property type="component" value="Unassembled WGS sequence"/>
</dbReference>
<evidence type="ECO:0000256" key="2">
    <source>
        <dbReference type="ARBA" id="ARBA00023015"/>
    </source>
</evidence>
<dbReference type="AlphaFoldDB" id="A0A132AA45"/>
<evidence type="ECO:0000256" key="1">
    <source>
        <dbReference type="ARBA" id="ARBA00022553"/>
    </source>
</evidence>
<dbReference type="GO" id="GO:0000977">
    <property type="term" value="F:RNA polymerase II transcription regulatory region sequence-specific DNA binding"/>
    <property type="evidence" value="ECO:0007669"/>
    <property type="project" value="TreeGrafter"/>
</dbReference>
<name>A0A132AA45_SARSC</name>
<dbReference type="VEuPathDB" id="VectorBase:SSCA001674"/>
<dbReference type="GO" id="GO:0000981">
    <property type="term" value="F:DNA-binding transcription factor activity, RNA polymerase II-specific"/>
    <property type="evidence" value="ECO:0007669"/>
    <property type="project" value="TreeGrafter"/>
</dbReference>
<dbReference type="EMBL" id="JXLN01011944">
    <property type="protein sequence ID" value="KPM07861.1"/>
    <property type="molecule type" value="Genomic_DNA"/>
</dbReference>
<accession>A0A132AA45</accession>
<evidence type="ECO:0000256" key="3">
    <source>
        <dbReference type="ARBA" id="ARBA00023125"/>
    </source>
</evidence>
<dbReference type="InterPro" id="IPR052412">
    <property type="entry name" value="CC-Dev_Transcription_Reg"/>
</dbReference>
<dbReference type="PANTHER" id="PTHR13059:SF13">
    <property type="entry name" value="PROTEIN CAPICUA HOMOLOG"/>
    <property type="match status" value="1"/>
</dbReference>
<organism evidence="7 8">
    <name type="scientific">Sarcoptes scabiei</name>
    <name type="common">Itch mite</name>
    <name type="synonym">Acarus scabiei</name>
    <dbReference type="NCBI Taxonomy" id="52283"/>
    <lineage>
        <taxon>Eukaryota</taxon>
        <taxon>Metazoa</taxon>
        <taxon>Ecdysozoa</taxon>
        <taxon>Arthropoda</taxon>
        <taxon>Chelicerata</taxon>
        <taxon>Arachnida</taxon>
        <taxon>Acari</taxon>
        <taxon>Acariformes</taxon>
        <taxon>Sarcoptiformes</taxon>
        <taxon>Astigmata</taxon>
        <taxon>Psoroptidia</taxon>
        <taxon>Sarcoptoidea</taxon>
        <taxon>Sarcoptidae</taxon>
        <taxon>Sarcoptinae</taxon>
        <taxon>Sarcoptes</taxon>
    </lineage>
</organism>
<evidence type="ECO:0000313" key="8">
    <source>
        <dbReference type="Proteomes" id="UP000616769"/>
    </source>
</evidence>
<evidence type="ECO:0000256" key="5">
    <source>
        <dbReference type="ARBA" id="ARBA00023242"/>
    </source>
</evidence>
<feature type="domain" description="Protein capicua homolog-like" evidence="6">
    <location>
        <begin position="254"/>
        <end position="343"/>
    </location>
</feature>
<keyword evidence="5" id="KW-0539">Nucleus</keyword>
<evidence type="ECO:0000313" key="7">
    <source>
        <dbReference type="EMBL" id="KPM07861.1"/>
    </source>
</evidence>
<evidence type="ECO:0000259" key="6">
    <source>
        <dbReference type="Pfam" id="PF16090"/>
    </source>
</evidence>
<keyword evidence="1" id="KW-0597">Phosphoprotein</keyword>
<dbReference type="GO" id="GO:0005634">
    <property type="term" value="C:nucleus"/>
    <property type="evidence" value="ECO:0007669"/>
    <property type="project" value="TreeGrafter"/>
</dbReference>
<keyword evidence="4" id="KW-0804">Transcription</keyword>
<dbReference type="Pfam" id="PF16090">
    <property type="entry name" value="DUF4819"/>
    <property type="match status" value="1"/>
</dbReference>
<evidence type="ECO:0000256" key="4">
    <source>
        <dbReference type="ARBA" id="ARBA00023163"/>
    </source>
</evidence>
<sequence length="679" mass="75618">MSVEATTASLLSAPKSSEITSIVHSFQKSVEVQPSNDFDSSSEVEAKLTSTKSHPAMISMISSLNESKILPKKRKIHLNDFEMEASSLTTLIPPLDSHTSNSLISSSLIEPKIDPSDLNSEVYDLTRQTNLTANDTNNNQISLTESQTLRKESKSVIENHWKRSLPDLTEWIGHRVLARRLKSIDSKHLNVYLPGVIKSFDLENGLCIQFDEISSNTSANLPNESMLSVDSRKDLQSIQADTLQEYYSGDDLLNIIGDCAPSAKQIKLGSHIVAKDSNKEFREGVVEEILNDPLNPKISTFRVRFTNNHAKNQNDVIETISRCEQLSRANIRLFIQPWSDEDEDIYPFGENSKISNSSILSGADVSSSFQQKSLDQNERKTAQINVIQEIRGSQLTSPLLVNNQQHQNLKIGDVCSNNVSVITMASSSNNQILNSKNKMIVDNNNNDESINGCYLSPVIKCSAKSIQRSQSELETSHCHQILTSIPTDSLFNFETGAHNNKTNCDLIDEDEAAADAEVLQSLINGRKLNTQLDKTFNSINNHATEITDQSNDLLNDLDIDSQSSNALPKQFKKGDIVATPNGIRKKFNGKQWRRLCSKDGCTKESQRRGYCSRHLSMRGSSIPSLARNSHSDNAIPKVIVSSPSSSIIKKSNETTETFEPKDKTIIEHQVIRRKIAFNR</sequence>
<keyword evidence="2" id="KW-0805">Transcription regulation</keyword>
<keyword evidence="3" id="KW-0238">DNA-binding</keyword>
<reference evidence="7 8" key="1">
    <citation type="journal article" date="2015" name="Parasit. Vectors">
        <title>Draft genome of the scabies mite.</title>
        <authorList>
            <person name="Rider S.D.Jr."/>
            <person name="Morgan M.S."/>
            <person name="Arlian L.G."/>
        </authorList>
    </citation>
    <scope>NUCLEOTIDE SEQUENCE [LARGE SCALE GENOMIC DNA]</scope>
    <source>
        <strain evidence="7">Arlian Lab</strain>
    </source>
</reference>
<protein>
    <recommendedName>
        <fullName evidence="6">Protein capicua homolog-like domain-containing protein</fullName>
    </recommendedName>
</protein>
<proteinExistence type="predicted"/>
<dbReference type="PANTHER" id="PTHR13059">
    <property type="entry name" value="HMG-BOX TRANSCRIPTION FACTOR BBX"/>
    <property type="match status" value="1"/>
</dbReference>